<keyword evidence="5 6" id="KW-0472">Membrane</keyword>
<evidence type="ECO:0000256" key="3">
    <source>
        <dbReference type="ARBA" id="ARBA00022692"/>
    </source>
</evidence>
<keyword evidence="7" id="KW-0732">Signal</keyword>
<dbReference type="GO" id="GO:0016020">
    <property type="term" value="C:membrane"/>
    <property type="evidence" value="ECO:0007669"/>
    <property type="project" value="UniProtKB-SubCell"/>
</dbReference>
<evidence type="ECO:0000313" key="8">
    <source>
        <dbReference type="EMBL" id="SEQ15112.1"/>
    </source>
</evidence>
<dbReference type="InterPro" id="IPR004307">
    <property type="entry name" value="TspO_MBR"/>
</dbReference>
<dbReference type="FunFam" id="1.20.1260.100:FF:000001">
    <property type="entry name" value="translocator protein 2"/>
    <property type="match status" value="1"/>
</dbReference>
<dbReference type="CDD" id="cd15904">
    <property type="entry name" value="TSPO_MBR"/>
    <property type="match status" value="1"/>
</dbReference>
<keyword evidence="9" id="KW-1185">Reference proteome</keyword>
<keyword evidence="4 6" id="KW-1133">Transmembrane helix</keyword>
<feature type="signal peptide" evidence="7">
    <location>
        <begin position="1"/>
        <end position="18"/>
    </location>
</feature>
<dbReference type="GO" id="GO:0033013">
    <property type="term" value="P:tetrapyrrole metabolic process"/>
    <property type="evidence" value="ECO:0007669"/>
    <property type="project" value="UniProtKB-ARBA"/>
</dbReference>
<evidence type="ECO:0000256" key="6">
    <source>
        <dbReference type="SAM" id="Phobius"/>
    </source>
</evidence>
<dbReference type="OrthoDB" id="9795496at2"/>
<proteinExistence type="inferred from homology"/>
<dbReference type="Proteomes" id="UP000198504">
    <property type="component" value="Unassembled WGS sequence"/>
</dbReference>
<evidence type="ECO:0000256" key="2">
    <source>
        <dbReference type="ARBA" id="ARBA00007524"/>
    </source>
</evidence>
<organism evidence="8 9">
    <name type="scientific">Microlunatus flavus</name>
    <dbReference type="NCBI Taxonomy" id="1036181"/>
    <lineage>
        <taxon>Bacteria</taxon>
        <taxon>Bacillati</taxon>
        <taxon>Actinomycetota</taxon>
        <taxon>Actinomycetes</taxon>
        <taxon>Propionibacteriales</taxon>
        <taxon>Propionibacteriaceae</taxon>
        <taxon>Microlunatus</taxon>
    </lineage>
</organism>
<comment type="subcellular location">
    <subcellularLocation>
        <location evidence="1">Membrane</location>
        <topology evidence="1">Multi-pass membrane protein</topology>
    </subcellularLocation>
</comment>
<dbReference type="PIRSF" id="PIRSF005859">
    <property type="entry name" value="PBR"/>
    <property type="match status" value="1"/>
</dbReference>
<accession>A0A1H9DNM9</accession>
<dbReference type="EMBL" id="FOFA01000002">
    <property type="protein sequence ID" value="SEQ15112.1"/>
    <property type="molecule type" value="Genomic_DNA"/>
</dbReference>
<dbReference type="PANTHER" id="PTHR10057:SF0">
    <property type="entry name" value="TRANSLOCATOR PROTEIN"/>
    <property type="match status" value="1"/>
</dbReference>
<feature type="chain" id="PRO_5011760875" evidence="7">
    <location>
        <begin position="19"/>
        <end position="163"/>
    </location>
</feature>
<evidence type="ECO:0000256" key="7">
    <source>
        <dbReference type="SAM" id="SignalP"/>
    </source>
</evidence>
<evidence type="ECO:0000256" key="1">
    <source>
        <dbReference type="ARBA" id="ARBA00004141"/>
    </source>
</evidence>
<evidence type="ECO:0000256" key="4">
    <source>
        <dbReference type="ARBA" id="ARBA00022989"/>
    </source>
</evidence>
<dbReference type="InterPro" id="IPR038330">
    <property type="entry name" value="TspO/MBR-related_sf"/>
</dbReference>
<dbReference type="Pfam" id="PF03073">
    <property type="entry name" value="TspO_MBR"/>
    <property type="match status" value="1"/>
</dbReference>
<sequence>MAAMTVARALLKTGPAVAACAVLGSIGTREVNSLWYGTLRKPAVQPPPVAFPVVWTALYSDLAVTSAVALDALPEEERPAYARALAANLVLNAGWCWVAFAGHRLGWAVPTAAVLAASSVDLVRRTAAAEGLAGAALAPYAAWCTFATVLGAALWRANRGRRP</sequence>
<dbReference type="PANTHER" id="PTHR10057">
    <property type="entry name" value="PERIPHERAL-TYPE BENZODIAZEPINE RECEPTOR"/>
    <property type="match status" value="1"/>
</dbReference>
<dbReference type="Gene3D" id="1.20.1260.100">
    <property type="entry name" value="TspO/MBR protein"/>
    <property type="match status" value="1"/>
</dbReference>
<evidence type="ECO:0000313" key="9">
    <source>
        <dbReference type="Proteomes" id="UP000198504"/>
    </source>
</evidence>
<keyword evidence="3 6" id="KW-0812">Transmembrane</keyword>
<name>A0A1H9DNM9_9ACTN</name>
<dbReference type="AlphaFoldDB" id="A0A1H9DNM9"/>
<dbReference type="STRING" id="1036181.SAMN05421756_102603"/>
<protein>
    <submittedName>
        <fullName evidence="8">Tryptophan-rich sensory protein</fullName>
    </submittedName>
</protein>
<reference evidence="9" key="1">
    <citation type="submission" date="2016-10" db="EMBL/GenBank/DDBJ databases">
        <authorList>
            <person name="Varghese N."/>
            <person name="Submissions S."/>
        </authorList>
    </citation>
    <scope>NUCLEOTIDE SEQUENCE [LARGE SCALE GENOMIC DNA]</scope>
    <source>
        <strain evidence="9">CGMCC 4.6856</strain>
    </source>
</reference>
<gene>
    <name evidence="8" type="ORF">SAMN05421756_102603</name>
</gene>
<feature type="transmembrane region" description="Helical" evidence="6">
    <location>
        <begin position="132"/>
        <end position="155"/>
    </location>
</feature>
<comment type="similarity">
    <text evidence="2">Belongs to the TspO/BZRP family.</text>
</comment>
<evidence type="ECO:0000256" key="5">
    <source>
        <dbReference type="ARBA" id="ARBA00023136"/>
    </source>
</evidence>